<gene>
    <name evidence="5" type="ORF">F0361_09230</name>
</gene>
<evidence type="ECO:0000256" key="3">
    <source>
        <dbReference type="ARBA" id="ARBA00023163"/>
    </source>
</evidence>
<dbReference type="InterPro" id="IPR011051">
    <property type="entry name" value="RmlC_Cupin_sf"/>
</dbReference>
<dbReference type="InterPro" id="IPR003313">
    <property type="entry name" value="AraC-bd"/>
</dbReference>
<dbReference type="GO" id="GO:0043565">
    <property type="term" value="F:sequence-specific DNA binding"/>
    <property type="evidence" value="ECO:0007669"/>
    <property type="project" value="InterPro"/>
</dbReference>
<dbReference type="PANTHER" id="PTHR43280:SF34">
    <property type="entry name" value="ARAC-FAMILY TRANSCRIPTIONAL REGULATOR"/>
    <property type="match status" value="1"/>
</dbReference>
<dbReference type="AlphaFoldDB" id="A0A5B2U083"/>
<dbReference type="Gene3D" id="1.10.10.60">
    <property type="entry name" value="Homeodomain-like"/>
    <property type="match status" value="2"/>
</dbReference>
<keyword evidence="1" id="KW-0805">Transcription regulation</keyword>
<evidence type="ECO:0000259" key="4">
    <source>
        <dbReference type="PROSITE" id="PS01124"/>
    </source>
</evidence>
<keyword evidence="2" id="KW-0238">DNA-binding</keyword>
<sequence>MKVLPFVIPKSPLENLVFQVDEEIRFYDKLHQHEEIQISYIERGTGKLVFMDGIHPYSSNDLFVIGSTIPHLFKSEDSGKTPSKMYTLFFTKDSFGENFFRLLELQDIRMFFEKAQYGFRVLEEQNELGQFIKGMESKNRFDRFLGLLQLQSKLCGLPSQTLSLSATTKVRSLDEGERLQRIFDLVIQNFHRPIPLEEVASISHMTKNSFCRFFKKHTNKSFMDFLIEYRVSHACQQLVLSNTLSIGEIAEACGFQNQSNFNRQFKAQKGVSPSSYKKSFE</sequence>
<feature type="domain" description="HTH araC/xylS-type" evidence="4">
    <location>
        <begin position="180"/>
        <end position="279"/>
    </location>
</feature>
<protein>
    <submittedName>
        <fullName evidence="5">AraC family transcriptional regulator</fullName>
    </submittedName>
</protein>
<dbReference type="InterPro" id="IPR018060">
    <property type="entry name" value="HTH_AraC"/>
</dbReference>
<proteinExistence type="predicted"/>
<dbReference type="GO" id="GO:0003700">
    <property type="term" value="F:DNA-binding transcription factor activity"/>
    <property type="evidence" value="ECO:0007669"/>
    <property type="project" value="InterPro"/>
</dbReference>
<dbReference type="EMBL" id="VUOE01000001">
    <property type="protein sequence ID" value="KAA2219753.1"/>
    <property type="molecule type" value="Genomic_DNA"/>
</dbReference>
<evidence type="ECO:0000256" key="1">
    <source>
        <dbReference type="ARBA" id="ARBA00023015"/>
    </source>
</evidence>
<dbReference type="Pfam" id="PF02311">
    <property type="entry name" value="AraC_binding"/>
    <property type="match status" value="1"/>
</dbReference>
<evidence type="ECO:0000313" key="6">
    <source>
        <dbReference type="Proteomes" id="UP000323188"/>
    </source>
</evidence>
<dbReference type="InterPro" id="IPR020449">
    <property type="entry name" value="Tscrpt_reg_AraC-type_HTH"/>
</dbReference>
<dbReference type="SMART" id="SM00342">
    <property type="entry name" value="HTH_ARAC"/>
    <property type="match status" value="1"/>
</dbReference>
<evidence type="ECO:0000313" key="5">
    <source>
        <dbReference type="EMBL" id="KAA2219753.1"/>
    </source>
</evidence>
<dbReference type="PROSITE" id="PS00041">
    <property type="entry name" value="HTH_ARAC_FAMILY_1"/>
    <property type="match status" value="1"/>
</dbReference>
<dbReference type="RefSeq" id="WP_154918167.1">
    <property type="nucleotide sequence ID" value="NZ_VUOE01000001.1"/>
</dbReference>
<keyword evidence="3" id="KW-0804">Transcription</keyword>
<dbReference type="Proteomes" id="UP000323188">
    <property type="component" value="Unassembled WGS sequence"/>
</dbReference>
<dbReference type="InterPro" id="IPR014710">
    <property type="entry name" value="RmlC-like_jellyroll"/>
</dbReference>
<dbReference type="InterPro" id="IPR018062">
    <property type="entry name" value="HTH_AraC-typ_CS"/>
</dbReference>
<dbReference type="Pfam" id="PF12833">
    <property type="entry name" value="HTH_18"/>
    <property type="match status" value="1"/>
</dbReference>
<evidence type="ECO:0000256" key="2">
    <source>
        <dbReference type="ARBA" id="ARBA00023125"/>
    </source>
</evidence>
<comment type="caution">
    <text evidence="5">The sequence shown here is derived from an EMBL/GenBank/DDBJ whole genome shotgun (WGS) entry which is preliminary data.</text>
</comment>
<dbReference type="SUPFAM" id="SSF46689">
    <property type="entry name" value="Homeodomain-like"/>
    <property type="match status" value="2"/>
</dbReference>
<dbReference type="PROSITE" id="PS01124">
    <property type="entry name" value="HTH_ARAC_FAMILY_2"/>
    <property type="match status" value="1"/>
</dbReference>
<reference evidence="5 6" key="1">
    <citation type="submission" date="2019-09" db="EMBL/GenBank/DDBJ databases">
        <authorList>
            <person name="Khan S.A."/>
            <person name="Jeon C.O."/>
            <person name="Chun B.H."/>
            <person name="Jeong S.E."/>
        </authorList>
    </citation>
    <scope>NUCLEOTIDE SEQUENCE [LARGE SCALE GENOMIC DNA]</scope>
    <source>
        <strain evidence="5 6">KCTC 42508</strain>
    </source>
</reference>
<name>A0A5B2U083_9FLAO</name>
<dbReference type="Gene3D" id="2.60.120.10">
    <property type="entry name" value="Jelly Rolls"/>
    <property type="match status" value="1"/>
</dbReference>
<organism evidence="5 6">
    <name type="scientific">Maribacter flavus</name>
    <dbReference type="NCBI Taxonomy" id="1658664"/>
    <lineage>
        <taxon>Bacteria</taxon>
        <taxon>Pseudomonadati</taxon>
        <taxon>Bacteroidota</taxon>
        <taxon>Flavobacteriia</taxon>
        <taxon>Flavobacteriales</taxon>
        <taxon>Flavobacteriaceae</taxon>
        <taxon>Maribacter</taxon>
    </lineage>
</organism>
<dbReference type="PRINTS" id="PR00032">
    <property type="entry name" value="HTHARAC"/>
</dbReference>
<accession>A0A5B2U083</accession>
<dbReference type="InterPro" id="IPR009057">
    <property type="entry name" value="Homeodomain-like_sf"/>
</dbReference>
<dbReference type="PANTHER" id="PTHR43280">
    <property type="entry name" value="ARAC-FAMILY TRANSCRIPTIONAL REGULATOR"/>
    <property type="match status" value="1"/>
</dbReference>
<dbReference type="SUPFAM" id="SSF51182">
    <property type="entry name" value="RmlC-like cupins"/>
    <property type="match status" value="1"/>
</dbReference>